<evidence type="ECO:0000313" key="3">
    <source>
        <dbReference type="Proteomes" id="UP000192566"/>
    </source>
</evidence>
<dbReference type="EMBL" id="MVHR01000003">
    <property type="protein sequence ID" value="ORA75998.1"/>
    <property type="molecule type" value="Genomic_DNA"/>
</dbReference>
<organism evidence="2 3">
    <name type="scientific">Mycobacterium heidelbergense</name>
    <dbReference type="NCBI Taxonomy" id="53376"/>
    <lineage>
        <taxon>Bacteria</taxon>
        <taxon>Bacillati</taxon>
        <taxon>Actinomycetota</taxon>
        <taxon>Actinomycetes</taxon>
        <taxon>Mycobacteriales</taxon>
        <taxon>Mycobacteriaceae</taxon>
        <taxon>Mycobacterium</taxon>
        <taxon>Mycobacterium simiae complex</taxon>
    </lineage>
</organism>
<dbReference type="OrthoDB" id="322261at2"/>
<dbReference type="RefSeq" id="WP_083072492.1">
    <property type="nucleotide sequence ID" value="NZ_AP022615.1"/>
</dbReference>
<dbReference type="InterPro" id="IPR014976">
    <property type="entry name" value="AbpA_HamA_C"/>
</dbReference>
<gene>
    <name evidence="2" type="ORF">BST25_03170</name>
</gene>
<comment type="caution">
    <text evidence="2">The sequence shown here is derived from an EMBL/GenBank/DDBJ whole genome shotgun (WGS) entry which is preliminary data.</text>
</comment>
<protein>
    <recommendedName>
        <fullName evidence="1">Anti-bacteriophage protein A/HamA C-terminal domain-containing protein</fullName>
    </recommendedName>
</protein>
<reference evidence="2 3" key="1">
    <citation type="submission" date="2017-02" db="EMBL/GenBank/DDBJ databases">
        <title>The new phylogeny of genus Mycobacterium.</title>
        <authorList>
            <person name="Tortoli E."/>
            <person name="Trovato A."/>
            <person name="Cirillo D.M."/>
        </authorList>
    </citation>
    <scope>NUCLEOTIDE SEQUENCE [LARGE SCALE GENOMIC DNA]</scope>
    <source>
        <strain evidence="2 3">DSM 44471</strain>
    </source>
</reference>
<keyword evidence="3" id="KW-1185">Reference proteome</keyword>
<dbReference type="AlphaFoldDB" id="A0A1X0DUL3"/>
<sequence>MRDLGLDPESFIGVVTSSQQSDYLVVRMSAGFAAKLSPDLGIAFRRCYVTDGAIDQRVTETGATRREIVEVKLPDRGSVMAGDFGEILTSLVQAVEDHQSELLDPRKWRLKNDRTKAAPRSDVVQFVLPEWPEASANDRLICSEVKTKSTKGEHSPILQAITDSEKDSDGRLIKTLVWLRERALDTGLETVSVGQLDRFIKAVDYPAATHEFRAVAVVCADLIESELKDIELPDLEGRALMVLVVPDLKDTYESVYDSILETVADGSSTP</sequence>
<feature type="domain" description="Anti-bacteriophage protein A/HamA C-terminal" evidence="1">
    <location>
        <begin position="46"/>
        <end position="258"/>
    </location>
</feature>
<proteinExistence type="predicted"/>
<dbReference type="Pfam" id="PF08878">
    <property type="entry name" value="HamA"/>
    <property type="match status" value="1"/>
</dbReference>
<name>A0A1X0DUL3_MYCHE</name>
<dbReference type="STRING" id="53376.BST25_03170"/>
<evidence type="ECO:0000259" key="1">
    <source>
        <dbReference type="Pfam" id="PF08878"/>
    </source>
</evidence>
<accession>A0A1X0DUL3</accession>
<evidence type="ECO:0000313" key="2">
    <source>
        <dbReference type="EMBL" id="ORA75998.1"/>
    </source>
</evidence>
<dbReference type="Proteomes" id="UP000192566">
    <property type="component" value="Unassembled WGS sequence"/>
</dbReference>